<dbReference type="SUPFAM" id="SSF88713">
    <property type="entry name" value="Glycoside hydrolase/deacetylase"/>
    <property type="match status" value="1"/>
</dbReference>
<dbReference type="InterPro" id="IPR002509">
    <property type="entry name" value="NODB_dom"/>
</dbReference>
<dbReference type="STRING" id="36805.BOH66_13845"/>
<gene>
    <name evidence="2" type="ORF">BOH66_13845</name>
</gene>
<dbReference type="PROSITE" id="PS51677">
    <property type="entry name" value="NODB"/>
    <property type="match status" value="1"/>
</dbReference>
<evidence type="ECO:0000259" key="1">
    <source>
        <dbReference type="PROSITE" id="PS51677"/>
    </source>
</evidence>
<dbReference type="AlphaFoldDB" id="A0A1P8UAR2"/>
<organism evidence="2 3">
    <name type="scientific">Microbacterium aurum</name>
    <dbReference type="NCBI Taxonomy" id="36805"/>
    <lineage>
        <taxon>Bacteria</taxon>
        <taxon>Bacillati</taxon>
        <taxon>Actinomycetota</taxon>
        <taxon>Actinomycetes</taxon>
        <taxon>Micrococcales</taxon>
        <taxon>Microbacteriaceae</taxon>
        <taxon>Microbacterium</taxon>
    </lineage>
</organism>
<dbReference type="GO" id="GO:0005975">
    <property type="term" value="P:carbohydrate metabolic process"/>
    <property type="evidence" value="ECO:0007669"/>
    <property type="project" value="InterPro"/>
</dbReference>
<name>A0A1P8UAR2_9MICO</name>
<evidence type="ECO:0000313" key="3">
    <source>
        <dbReference type="Proteomes" id="UP000187185"/>
    </source>
</evidence>
<dbReference type="Gene3D" id="3.20.20.370">
    <property type="entry name" value="Glycoside hydrolase/deacetylase"/>
    <property type="match status" value="1"/>
</dbReference>
<proteinExistence type="predicted"/>
<dbReference type="CDD" id="cd10959">
    <property type="entry name" value="CE4_NodB_like_3"/>
    <property type="match status" value="1"/>
</dbReference>
<keyword evidence="3" id="KW-1185">Reference proteome</keyword>
<sequence length="253" mass="27935">MRRRQIDGDPLTPRRYGGVLRNVVPAAAWRSLGTFCVDTSSTQFALTYDDGPHPLHTPRILDVLAAHHATATFFVLAEPARANPDIIRRIVADGHELGLHGADHTSLLTMSTSEARARVARARDDIEPLGGTPLALYRPPYGQHTFAQARAIDRLGLEVAVWSADAMDWVDDPEERIAARAWHGVHPGGVLLLHDDRADRLAPGEAPPRFDRAGVLDHLLTRLSSSGLTAVTMSDLLQRGQRIRSIAWERLRR</sequence>
<evidence type="ECO:0000313" key="2">
    <source>
        <dbReference type="EMBL" id="APZ35207.1"/>
    </source>
</evidence>
<dbReference type="KEGG" id="maur:BOH66_13845"/>
<accession>A0A1P8UAR2</accession>
<dbReference type="InterPro" id="IPR050248">
    <property type="entry name" value="Polysacc_deacetylase_ArnD"/>
</dbReference>
<protein>
    <recommendedName>
        <fullName evidence="1">NodB homology domain-containing protein</fullName>
    </recommendedName>
</protein>
<dbReference type="PANTHER" id="PTHR10587">
    <property type="entry name" value="GLYCOSYL TRANSFERASE-RELATED"/>
    <property type="match status" value="1"/>
</dbReference>
<reference evidence="2 3" key="1">
    <citation type="submission" date="2016-12" db="EMBL/GenBank/DDBJ databases">
        <title>Complete genome sequence of Microbacterium aurum KACC 15219.</title>
        <authorList>
            <person name="Jung Y."/>
            <person name="Shin J.-H."/>
            <person name="Lee Y.-J."/>
            <person name="Yi H."/>
            <person name="Bahn Y.-S."/>
            <person name="Kim J.F."/>
            <person name="Lee D.-W."/>
        </authorList>
    </citation>
    <scope>NUCLEOTIDE SEQUENCE [LARGE SCALE GENOMIC DNA]</scope>
    <source>
        <strain evidence="2 3">KACC 15219</strain>
    </source>
</reference>
<dbReference type="InterPro" id="IPR011330">
    <property type="entry name" value="Glyco_hydro/deAcase_b/a-brl"/>
</dbReference>
<dbReference type="Proteomes" id="UP000187185">
    <property type="component" value="Chromosome"/>
</dbReference>
<dbReference type="GO" id="GO:0016810">
    <property type="term" value="F:hydrolase activity, acting on carbon-nitrogen (but not peptide) bonds"/>
    <property type="evidence" value="ECO:0007669"/>
    <property type="project" value="InterPro"/>
</dbReference>
<dbReference type="PANTHER" id="PTHR10587:SF137">
    <property type="entry name" value="4-DEOXY-4-FORMAMIDO-L-ARABINOSE-PHOSPHOUNDECAPRENOL DEFORMYLASE ARND-RELATED"/>
    <property type="match status" value="1"/>
</dbReference>
<feature type="domain" description="NodB homology" evidence="1">
    <location>
        <begin position="42"/>
        <end position="231"/>
    </location>
</feature>
<dbReference type="Pfam" id="PF01522">
    <property type="entry name" value="Polysacc_deac_1"/>
    <property type="match status" value="1"/>
</dbReference>
<dbReference type="EMBL" id="CP018762">
    <property type="protein sequence ID" value="APZ35207.1"/>
    <property type="molecule type" value="Genomic_DNA"/>
</dbReference>